<dbReference type="RefSeq" id="XP_070854595.1">
    <property type="nucleotide sequence ID" value="XM_070998494.1"/>
</dbReference>
<dbReference type="GeneID" id="139354274"/>
<reference evidence="3" key="1">
    <citation type="submission" date="2025-08" db="UniProtKB">
        <authorList>
            <consortium name="RefSeq"/>
        </authorList>
    </citation>
    <scope>IDENTIFICATION</scope>
</reference>
<feature type="compositionally biased region" description="Basic and acidic residues" evidence="1">
    <location>
        <begin position="228"/>
        <end position="262"/>
    </location>
</feature>
<feature type="compositionally biased region" description="Polar residues" evidence="1">
    <location>
        <begin position="738"/>
        <end position="752"/>
    </location>
</feature>
<feature type="compositionally biased region" description="Basic and acidic residues" evidence="1">
    <location>
        <begin position="440"/>
        <end position="513"/>
    </location>
</feature>
<feature type="compositionally biased region" description="Polar residues" evidence="1">
    <location>
        <begin position="267"/>
        <end position="280"/>
    </location>
</feature>
<feature type="compositionally biased region" description="Basic and acidic residues" evidence="1">
    <location>
        <begin position="396"/>
        <end position="418"/>
    </location>
</feature>
<feature type="region of interest" description="Disordered" evidence="1">
    <location>
        <begin position="396"/>
        <end position="528"/>
    </location>
</feature>
<evidence type="ECO:0000313" key="3">
    <source>
        <dbReference type="RefSeq" id="XP_070854595.1"/>
    </source>
</evidence>
<sequence>MSNSEERQRQQVQNTADHATWDSIEQNPGLERARDTAVDASARSDSEERRRQQVQKTADRATTQEQRTSTVHHRNIRLQQRLREQQIQEMEMNVVSISGTLKRTQAPGRIRKSDNDSRCKILLTMLPGSRSSKIQDSSAHGTLQWTQAPGRIPKSDDESRCKRLLTVLRKLRTRARTGRCSARKRQVEFGRAQTTTVAKYCCPCYVEIDRGKSRDRARTGRCSLGSGSKERRREQSRNTADHATWRSIEENRGPERSRDAAAHRITRNNPITRTQEQRTSTVHHRNIRLQQRLREQQIQEMEMNVVSISEIPECLKNFTYLVERLIFHRIPFMRNISLGYGRQCGIRGAVENVPISVPDTVSVLSRTFDSAHVIQVHLKRIIPFYSTSNGYKYKVKSDSARDSEAHASARSNSEERQRQQVQNTADHATWESIEQNPGLERARDTAVDASARSDSEERRRQQVQKTADRATLRSVEENRGQERARDAVARAIVRSDSEERRREQSRNTADHATLRSIGKNRGPERARDAAARAIVRTRARTGRCSARKRQVEFGRAQTTTVAKYCCPCYVEIDRGKSRDRARTGRCSLGSGSEERRREQSRNTADHATWRSIEENRGPERSRDSAAHRITRNNPITRTQEQRTSTVHHRNIRLQQRLREQQIQEMEMNVVSISVIAHNDSRCKILLTMLPGSRSSKIQDSSAHGTLQWTQAPGRIPKSDDDSRCKILLTMLLGNRSSKIQDSSAHGTLQWTQAPGRVPKSDDDSSARNRQVEFGRAQTTTVAKYCCPCYVEIDRGKSRDRARTGRCSSGSGSEERRREQSRNTADHATWRSIEENGGPEHSRDSAAHRITRNNPITRAQEQRTSTVHHRNIRLQQRLREQQIQEMEINVVSISEIPECLKNFTYLVERLIFHRIPFMRNISLGYGRQCGIRGAVENVPISVPDTVSVLSRTFDSAHVIQVHLKRM</sequence>
<feature type="compositionally biased region" description="Polar residues" evidence="1">
    <location>
        <begin position="631"/>
        <end position="644"/>
    </location>
</feature>
<protein>
    <submittedName>
        <fullName evidence="3">Uncharacterized protein</fullName>
    </submittedName>
</protein>
<keyword evidence="2" id="KW-1185">Reference proteome</keyword>
<proteinExistence type="predicted"/>
<dbReference type="Proteomes" id="UP001652628">
    <property type="component" value="Chromosome 2"/>
</dbReference>
<evidence type="ECO:0000313" key="2">
    <source>
        <dbReference type="Proteomes" id="UP001652628"/>
    </source>
</evidence>
<feature type="region of interest" description="Disordered" evidence="1">
    <location>
        <begin position="579"/>
        <end position="648"/>
    </location>
</feature>
<feature type="compositionally biased region" description="Basic and acidic residues" evidence="1">
    <location>
        <begin position="758"/>
        <end position="768"/>
    </location>
</feature>
<feature type="compositionally biased region" description="Polar residues" evidence="1">
    <location>
        <begin position="851"/>
        <end position="864"/>
    </location>
</feature>
<feature type="compositionally biased region" description="Basic and acidic residues" evidence="1">
    <location>
        <begin position="31"/>
        <end position="51"/>
    </location>
</feature>
<gene>
    <name evidence="3" type="primary">LOC139354274</name>
</gene>
<feature type="region of interest" description="Disordered" evidence="1">
    <location>
        <begin position="215"/>
        <end position="284"/>
    </location>
</feature>
<feature type="compositionally biased region" description="Basic and acidic residues" evidence="1">
    <location>
        <begin position="592"/>
        <end position="626"/>
    </location>
</feature>
<evidence type="ECO:0000256" key="1">
    <source>
        <dbReference type="SAM" id="MobiDB-lite"/>
    </source>
</evidence>
<organism evidence="2 3">
    <name type="scientific">Drosophila suzukii</name>
    <name type="common">Spotted-wing drosophila fruit fly</name>
    <dbReference type="NCBI Taxonomy" id="28584"/>
    <lineage>
        <taxon>Eukaryota</taxon>
        <taxon>Metazoa</taxon>
        <taxon>Ecdysozoa</taxon>
        <taxon>Arthropoda</taxon>
        <taxon>Hexapoda</taxon>
        <taxon>Insecta</taxon>
        <taxon>Pterygota</taxon>
        <taxon>Neoptera</taxon>
        <taxon>Endopterygota</taxon>
        <taxon>Diptera</taxon>
        <taxon>Brachycera</taxon>
        <taxon>Muscomorpha</taxon>
        <taxon>Ephydroidea</taxon>
        <taxon>Drosophilidae</taxon>
        <taxon>Drosophila</taxon>
        <taxon>Sophophora</taxon>
    </lineage>
</organism>
<feature type="region of interest" description="Disordered" evidence="1">
    <location>
        <begin position="797"/>
        <end position="866"/>
    </location>
</feature>
<name>A0ABM4TX94_DROSZ</name>
<feature type="region of interest" description="Disordered" evidence="1">
    <location>
        <begin position="1"/>
        <end position="75"/>
    </location>
</feature>
<feature type="compositionally biased region" description="Polar residues" evidence="1">
    <location>
        <begin position="54"/>
        <end position="69"/>
    </location>
</feature>
<feature type="compositionally biased region" description="Basic and acidic residues" evidence="1">
    <location>
        <begin position="812"/>
        <end position="846"/>
    </location>
</feature>
<feature type="region of interest" description="Disordered" evidence="1">
    <location>
        <begin position="738"/>
        <end position="768"/>
    </location>
</feature>
<accession>A0ABM4TX94</accession>